<feature type="transmembrane region" description="Helical" evidence="2">
    <location>
        <begin position="41"/>
        <end position="62"/>
    </location>
</feature>
<proteinExistence type="predicted"/>
<gene>
    <name evidence="3" type="ORF">ORV05_22550</name>
</gene>
<evidence type="ECO:0000313" key="3">
    <source>
        <dbReference type="EMBL" id="WAL63772.1"/>
    </source>
</evidence>
<evidence type="ECO:0000256" key="2">
    <source>
        <dbReference type="SAM" id="Phobius"/>
    </source>
</evidence>
<feature type="region of interest" description="Disordered" evidence="1">
    <location>
        <begin position="80"/>
        <end position="99"/>
    </location>
</feature>
<feature type="transmembrane region" description="Helical" evidence="2">
    <location>
        <begin position="12"/>
        <end position="35"/>
    </location>
</feature>
<evidence type="ECO:0000313" key="4">
    <source>
        <dbReference type="Proteomes" id="UP001163203"/>
    </source>
</evidence>
<keyword evidence="4" id="KW-1185">Reference proteome</keyword>
<organism evidence="3 4">
    <name type="scientific">Amycolatopsis cynarae</name>
    <dbReference type="NCBI Taxonomy" id="2995223"/>
    <lineage>
        <taxon>Bacteria</taxon>
        <taxon>Bacillati</taxon>
        <taxon>Actinomycetota</taxon>
        <taxon>Actinomycetes</taxon>
        <taxon>Pseudonocardiales</taxon>
        <taxon>Pseudonocardiaceae</taxon>
        <taxon>Amycolatopsis</taxon>
    </lineage>
</organism>
<name>A0ABY7AXX3_9PSEU</name>
<keyword evidence="2" id="KW-1133">Transmembrane helix</keyword>
<accession>A0ABY7AXX3</accession>
<dbReference type="EMBL" id="CP113836">
    <property type="protein sequence ID" value="WAL63772.1"/>
    <property type="molecule type" value="Genomic_DNA"/>
</dbReference>
<reference evidence="3" key="1">
    <citation type="submission" date="2022-11" db="EMBL/GenBank/DDBJ databases">
        <authorList>
            <person name="Mo P."/>
        </authorList>
    </citation>
    <scope>NUCLEOTIDE SEQUENCE</scope>
    <source>
        <strain evidence="3">HUAS 11-8</strain>
    </source>
</reference>
<protein>
    <submittedName>
        <fullName evidence="3">Uncharacterized protein</fullName>
    </submittedName>
</protein>
<dbReference type="Proteomes" id="UP001163203">
    <property type="component" value="Chromosome"/>
</dbReference>
<keyword evidence="2" id="KW-0472">Membrane</keyword>
<evidence type="ECO:0000256" key="1">
    <source>
        <dbReference type="SAM" id="MobiDB-lite"/>
    </source>
</evidence>
<sequence>MSNSRSSHAGIDLRMALILFASLAVAIAAGVLTFIAGTHWALAVLSGGGSFAATCVFLDWLIASTTAQIPALTEKSPREYHITSDQQVSHVPGQEKRRG</sequence>
<dbReference type="RefSeq" id="WP_268754015.1">
    <property type="nucleotide sequence ID" value="NZ_CP113836.1"/>
</dbReference>
<keyword evidence="2" id="KW-0812">Transmembrane</keyword>